<dbReference type="RefSeq" id="WP_204502198.1">
    <property type="nucleotide sequence ID" value="NZ_JAFBDR010000037.1"/>
</dbReference>
<dbReference type="Gene3D" id="1.10.3210.10">
    <property type="entry name" value="Hypothetical protein af1432"/>
    <property type="match status" value="1"/>
</dbReference>
<dbReference type="SMART" id="SM00471">
    <property type="entry name" value="HDc"/>
    <property type="match status" value="1"/>
</dbReference>
<dbReference type="EMBL" id="JAFBDR010000037">
    <property type="protein sequence ID" value="MBM7573559.1"/>
    <property type="molecule type" value="Genomic_DNA"/>
</dbReference>
<dbReference type="Pfam" id="PF13487">
    <property type="entry name" value="HD_5"/>
    <property type="match status" value="1"/>
</dbReference>
<dbReference type="PANTHER" id="PTHR43155">
    <property type="entry name" value="CYCLIC DI-GMP PHOSPHODIESTERASE PA4108-RELATED"/>
    <property type="match status" value="1"/>
</dbReference>
<sequence>MAPKRTPESLFNDIAQDNEVLKAFKHHSLRVMYLSTMLAKKINVYDEDMRIASLLHDIGKIGISKEILMKPGKLNSLEMTIVESHCHVSNRIVRVELGKTRAAEFVRDHHENWNGTGYPRRLTGEEISIQGRIIRICDSFDAMTYDSRNYSVGRMTQQQAFEELKRCSWTDFDGNLVEDFLSLMKEIELPYNWYHNFDQNFVKRIYEMIDNTDDFL</sequence>
<name>A0ABS2N651_9BACI</name>
<dbReference type="InterPro" id="IPR003607">
    <property type="entry name" value="HD/PDEase_dom"/>
</dbReference>
<organism evidence="3 4">
    <name type="scientific">Aquibacillus albus</name>
    <dbReference type="NCBI Taxonomy" id="1168171"/>
    <lineage>
        <taxon>Bacteria</taxon>
        <taxon>Bacillati</taxon>
        <taxon>Bacillota</taxon>
        <taxon>Bacilli</taxon>
        <taxon>Bacillales</taxon>
        <taxon>Bacillaceae</taxon>
        <taxon>Aquibacillus</taxon>
    </lineage>
</organism>
<proteinExistence type="predicted"/>
<feature type="domain" description="HD-GYP" evidence="2">
    <location>
        <begin position="1"/>
        <end position="196"/>
    </location>
</feature>
<keyword evidence="4" id="KW-1185">Reference proteome</keyword>
<evidence type="ECO:0000313" key="3">
    <source>
        <dbReference type="EMBL" id="MBM7573559.1"/>
    </source>
</evidence>
<dbReference type="SUPFAM" id="SSF109604">
    <property type="entry name" value="HD-domain/PDEase-like"/>
    <property type="match status" value="1"/>
</dbReference>
<comment type="caution">
    <text evidence="3">The sequence shown here is derived from an EMBL/GenBank/DDBJ whole genome shotgun (WGS) entry which is preliminary data.</text>
</comment>
<dbReference type="InterPro" id="IPR006674">
    <property type="entry name" value="HD_domain"/>
</dbReference>
<dbReference type="Proteomes" id="UP001296943">
    <property type="component" value="Unassembled WGS sequence"/>
</dbReference>
<evidence type="ECO:0000259" key="2">
    <source>
        <dbReference type="PROSITE" id="PS51832"/>
    </source>
</evidence>
<dbReference type="NCBIfam" id="TIGR00277">
    <property type="entry name" value="HDIG"/>
    <property type="match status" value="1"/>
</dbReference>
<feature type="domain" description="HD" evidence="1">
    <location>
        <begin position="24"/>
        <end position="143"/>
    </location>
</feature>
<accession>A0ABS2N651</accession>
<reference evidence="3 4" key="1">
    <citation type="submission" date="2021-01" db="EMBL/GenBank/DDBJ databases">
        <title>Genomic Encyclopedia of Type Strains, Phase IV (KMG-IV): sequencing the most valuable type-strain genomes for metagenomic binning, comparative biology and taxonomic classification.</title>
        <authorList>
            <person name="Goeker M."/>
        </authorList>
    </citation>
    <scope>NUCLEOTIDE SEQUENCE [LARGE SCALE GENOMIC DNA]</scope>
    <source>
        <strain evidence="3 4">DSM 23711</strain>
    </source>
</reference>
<protein>
    <submittedName>
        <fullName evidence="3">Nucleotidyltransferase with HDIG domain</fullName>
    </submittedName>
</protein>
<dbReference type="InterPro" id="IPR006675">
    <property type="entry name" value="HDIG_dom"/>
</dbReference>
<evidence type="ECO:0000313" key="4">
    <source>
        <dbReference type="Proteomes" id="UP001296943"/>
    </source>
</evidence>
<dbReference type="PROSITE" id="PS51832">
    <property type="entry name" value="HD_GYP"/>
    <property type="match status" value="1"/>
</dbReference>
<dbReference type="CDD" id="cd00077">
    <property type="entry name" value="HDc"/>
    <property type="match status" value="1"/>
</dbReference>
<evidence type="ECO:0000259" key="1">
    <source>
        <dbReference type="PROSITE" id="PS51831"/>
    </source>
</evidence>
<dbReference type="InterPro" id="IPR037522">
    <property type="entry name" value="HD_GYP_dom"/>
</dbReference>
<dbReference type="PROSITE" id="PS51831">
    <property type="entry name" value="HD"/>
    <property type="match status" value="1"/>
</dbReference>
<gene>
    <name evidence="3" type="ORF">JOC48_004123</name>
</gene>